<reference evidence="13" key="1">
    <citation type="submission" date="2013-03" db="EMBL/GenBank/DDBJ databases">
        <authorList>
            <person name="Jeffery W."/>
            <person name="Warren W."/>
            <person name="Wilson R.K."/>
        </authorList>
    </citation>
    <scope>NUCLEOTIDE SEQUENCE</scope>
    <source>
        <strain evidence="13">female</strain>
    </source>
</reference>
<comment type="subcellular location">
    <subcellularLocation>
        <location evidence="1">Secreted</location>
    </subcellularLocation>
</comment>
<keyword evidence="6 11" id="KW-0808">Transferase</keyword>
<evidence type="ECO:0000256" key="7">
    <source>
        <dbReference type="ARBA" id="ARBA00022695"/>
    </source>
</evidence>
<accession>A0A3B1JHB5</accession>
<dbReference type="Ensembl" id="ENSAMXT00000034281.1">
    <property type="protein sequence ID" value="ENSAMXP00000041817.1"/>
    <property type="gene ID" value="ENSAMXG00000041029.1"/>
</dbReference>
<keyword evidence="3" id="KW-0964">Secreted</keyword>
<dbReference type="Pfam" id="PF01129">
    <property type="entry name" value="ART"/>
    <property type="match status" value="1"/>
</dbReference>
<keyword evidence="11" id="KW-0520">NAD</keyword>
<evidence type="ECO:0000313" key="12">
    <source>
        <dbReference type="Ensembl" id="ENSAMXP00000041817.1"/>
    </source>
</evidence>
<keyword evidence="8 11" id="KW-0521">NADP</keyword>
<dbReference type="GO" id="GO:0016779">
    <property type="term" value="F:nucleotidyltransferase activity"/>
    <property type="evidence" value="ECO:0007669"/>
    <property type="project" value="UniProtKB-KW"/>
</dbReference>
<dbReference type="GO" id="GO:0090729">
    <property type="term" value="F:toxin activity"/>
    <property type="evidence" value="ECO:0007669"/>
    <property type="project" value="UniProtKB-KW"/>
</dbReference>
<dbReference type="SUPFAM" id="SSF56399">
    <property type="entry name" value="ADP-ribosylation"/>
    <property type="match status" value="1"/>
</dbReference>
<comment type="catalytic activity">
    <reaction evidence="10 11">
        <text>L-arginyl-[protein] + NAD(+) = N(omega)-(ADP-D-ribosyl)-L-arginyl-[protein] + nicotinamide + H(+)</text>
        <dbReference type="Rhea" id="RHEA:19149"/>
        <dbReference type="Rhea" id="RHEA-COMP:10532"/>
        <dbReference type="Rhea" id="RHEA-COMP:15087"/>
        <dbReference type="ChEBI" id="CHEBI:15378"/>
        <dbReference type="ChEBI" id="CHEBI:17154"/>
        <dbReference type="ChEBI" id="CHEBI:29965"/>
        <dbReference type="ChEBI" id="CHEBI:57540"/>
        <dbReference type="ChEBI" id="CHEBI:142554"/>
        <dbReference type="EC" id="2.4.2.31"/>
    </reaction>
</comment>
<dbReference type="GO" id="GO:0003950">
    <property type="term" value="F:NAD+ poly-ADP-ribosyltransferase activity"/>
    <property type="evidence" value="ECO:0007669"/>
    <property type="project" value="TreeGrafter"/>
</dbReference>
<dbReference type="Proteomes" id="UP000018467">
    <property type="component" value="Unassembled WGS sequence"/>
</dbReference>
<dbReference type="PRINTS" id="PR00970">
    <property type="entry name" value="RIBTRNSFRASE"/>
</dbReference>
<dbReference type="GO" id="GO:0005576">
    <property type="term" value="C:extracellular region"/>
    <property type="evidence" value="ECO:0007669"/>
    <property type="project" value="UniProtKB-SubCell"/>
</dbReference>
<evidence type="ECO:0000256" key="3">
    <source>
        <dbReference type="ARBA" id="ARBA00022525"/>
    </source>
</evidence>
<evidence type="ECO:0000256" key="4">
    <source>
        <dbReference type="ARBA" id="ARBA00022656"/>
    </source>
</evidence>
<dbReference type="PANTHER" id="PTHR10339">
    <property type="entry name" value="ADP-RIBOSYLTRANSFERASE"/>
    <property type="match status" value="1"/>
</dbReference>
<keyword evidence="4" id="KW-0800">Toxin</keyword>
<evidence type="ECO:0000256" key="10">
    <source>
        <dbReference type="ARBA" id="ARBA00047597"/>
    </source>
</evidence>
<keyword evidence="13" id="KW-1185">Reference proteome</keyword>
<dbReference type="PROSITE" id="PS51996">
    <property type="entry name" value="TR_MART"/>
    <property type="match status" value="1"/>
</dbReference>
<dbReference type="InParanoid" id="A0A3B1JHB5"/>
<name>A0A3B1JHB5_ASTMX</name>
<dbReference type="STRING" id="7994.ENSAMXP00000041817"/>
<comment type="similarity">
    <text evidence="2 11">Belongs to the Arg-specific ADP-ribosyltransferase family.</text>
</comment>
<evidence type="ECO:0000256" key="11">
    <source>
        <dbReference type="RuleBase" id="RU361228"/>
    </source>
</evidence>
<keyword evidence="5 11" id="KW-0328">Glycosyltransferase</keyword>
<evidence type="ECO:0000256" key="1">
    <source>
        <dbReference type="ARBA" id="ARBA00004613"/>
    </source>
</evidence>
<dbReference type="GO" id="GO:0106274">
    <property type="term" value="F:NAD+-protein-arginine ADP-ribosyltransferase activity"/>
    <property type="evidence" value="ECO:0007669"/>
    <property type="project" value="UniProtKB-EC"/>
</dbReference>
<dbReference type="InterPro" id="IPR050999">
    <property type="entry name" value="ADP-ribosyltransferase_ARG"/>
</dbReference>
<sequence>HFFSLMNNSIVLDDYPDSVDDPFDGCKEDMRKLIKTKYLDKELNNNKKFSKFRKDWEEDKSHPKLEGKFDEGLRKIALFEYTGSLYKNLNTKMRTGRKDYKTTFGRISLHFLITDGIQHLNPDNKCQTTYRFCRDKYVIKGDKIRFGGFTSSSLNSKLDTFGRETCFIIETCFGADISELSHFKKEAEVLIPPYEEFKVDLAEKEIPEELSDCRQVYKLKSTKIKKNNMNCELLKNKKMA</sequence>
<reference evidence="13" key="2">
    <citation type="journal article" date="2014" name="Nat. Commun.">
        <title>The cavefish genome reveals candidate genes for eye loss.</title>
        <authorList>
            <person name="McGaugh S.E."/>
            <person name="Gross J.B."/>
            <person name="Aken B."/>
            <person name="Blin M."/>
            <person name="Borowsky R."/>
            <person name="Chalopin D."/>
            <person name="Hinaux H."/>
            <person name="Jeffery W.R."/>
            <person name="Keene A."/>
            <person name="Ma L."/>
            <person name="Minx P."/>
            <person name="Murphy D."/>
            <person name="O'Quin K.E."/>
            <person name="Retaux S."/>
            <person name="Rohner N."/>
            <person name="Searle S.M."/>
            <person name="Stahl B.A."/>
            <person name="Tabin C."/>
            <person name="Volff J.N."/>
            <person name="Yoshizawa M."/>
            <person name="Warren W.C."/>
        </authorList>
    </citation>
    <scope>NUCLEOTIDE SEQUENCE [LARGE SCALE GENOMIC DNA]</scope>
    <source>
        <strain evidence="13">female</strain>
    </source>
</reference>
<reference evidence="12" key="3">
    <citation type="submission" date="2025-08" db="UniProtKB">
        <authorList>
            <consortium name="Ensembl"/>
        </authorList>
    </citation>
    <scope>IDENTIFICATION</scope>
</reference>
<keyword evidence="7" id="KW-0548">Nucleotidyltransferase</keyword>
<evidence type="ECO:0000256" key="9">
    <source>
        <dbReference type="ARBA" id="ARBA00023026"/>
    </source>
</evidence>
<evidence type="ECO:0000313" key="13">
    <source>
        <dbReference type="Proteomes" id="UP000018467"/>
    </source>
</evidence>
<dbReference type="InterPro" id="IPR000768">
    <property type="entry name" value="ART"/>
</dbReference>
<dbReference type="Gene3D" id="3.90.176.10">
    <property type="entry name" value="Toxin ADP-ribosyltransferase, Chain A, domain 1"/>
    <property type="match status" value="1"/>
</dbReference>
<dbReference type="PANTHER" id="PTHR10339:SF25">
    <property type="entry name" value="SECRETED EXOENZYME S"/>
    <property type="match status" value="1"/>
</dbReference>
<protein>
    <recommendedName>
        <fullName evidence="11">NAD(P)(+)--arginine ADP-ribosyltransferase</fullName>
        <ecNumber evidence="11">2.4.2.31</ecNumber>
    </recommendedName>
    <alternativeName>
        <fullName evidence="11">Mono(ADP-ribosyl)transferase</fullName>
    </alternativeName>
</protein>
<evidence type="ECO:0000256" key="5">
    <source>
        <dbReference type="ARBA" id="ARBA00022676"/>
    </source>
</evidence>
<dbReference type="EC" id="2.4.2.31" evidence="11"/>
<organism evidence="12 13">
    <name type="scientific">Astyanax mexicanus</name>
    <name type="common">Blind cave fish</name>
    <name type="synonym">Astyanax fasciatus mexicanus</name>
    <dbReference type="NCBI Taxonomy" id="7994"/>
    <lineage>
        <taxon>Eukaryota</taxon>
        <taxon>Metazoa</taxon>
        <taxon>Chordata</taxon>
        <taxon>Craniata</taxon>
        <taxon>Vertebrata</taxon>
        <taxon>Euteleostomi</taxon>
        <taxon>Actinopterygii</taxon>
        <taxon>Neopterygii</taxon>
        <taxon>Teleostei</taxon>
        <taxon>Ostariophysi</taxon>
        <taxon>Characiformes</taxon>
        <taxon>Characoidei</taxon>
        <taxon>Acestrorhamphidae</taxon>
        <taxon>Acestrorhamphinae</taxon>
        <taxon>Astyanax</taxon>
    </lineage>
</organism>
<evidence type="ECO:0000256" key="6">
    <source>
        <dbReference type="ARBA" id="ARBA00022679"/>
    </source>
</evidence>
<evidence type="ECO:0000256" key="2">
    <source>
        <dbReference type="ARBA" id="ARBA00009558"/>
    </source>
</evidence>
<keyword evidence="9" id="KW-0843">Virulence</keyword>
<reference evidence="12" key="4">
    <citation type="submission" date="2025-09" db="UniProtKB">
        <authorList>
            <consortium name="Ensembl"/>
        </authorList>
    </citation>
    <scope>IDENTIFICATION</scope>
</reference>
<evidence type="ECO:0000256" key="8">
    <source>
        <dbReference type="ARBA" id="ARBA00022857"/>
    </source>
</evidence>
<dbReference type="GeneTree" id="ENSGT01030000234601"/>
<dbReference type="AlphaFoldDB" id="A0A3B1JHB5"/>
<proteinExistence type="inferred from homology"/>